<reference evidence="1 2" key="1">
    <citation type="journal article" date="2019" name="Sci. Rep.">
        <title>A high-quality genome of Eragrostis curvula grass provides insights into Poaceae evolution and supports new strategies to enhance forage quality.</title>
        <authorList>
            <person name="Carballo J."/>
            <person name="Santos B.A.C.M."/>
            <person name="Zappacosta D."/>
            <person name="Garbus I."/>
            <person name="Selva J.P."/>
            <person name="Gallo C.A."/>
            <person name="Diaz A."/>
            <person name="Albertini E."/>
            <person name="Caccamo M."/>
            <person name="Echenique V."/>
        </authorList>
    </citation>
    <scope>NUCLEOTIDE SEQUENCE [LARGE SCALE GENOMIC DNA]</scope>
    <source>
        <strain evidence="2">cv. Victoria</strain>
        <tissue evidence="1">Leaf</tissue>
    </source>
</reference>
<gene>
    <name evidence="1" type="ORF">EJB05_16054</name>
</gene>
<accession>A0A5J9VDU2</accession>
<keyword evidence="2" id="KW-1185">Reference proteome</keyword>
<evidence type="ECO:0000313" key="2">
    <source>
        <dbReference type="Proteomes" id="UP000324897"/>
    </source>
</evidence>
<dbReference type="EMBL" id="RWGY01000009">
    <property type="protein sequence ID" value="TVU34223.1"/>
    <property type="molecule type" value="Genomic_DNA"/>
</dbReference>
<dbReference type="AlphaFoldDB" id="A0A5J9VDU2"/>
<comment type="caution">
    <text evidence="1">The sequence shown here is derived from an EMBL/GenBank/DDBJ whole genome shotgun (WGS) entry which is preliminary data.</text>
</comment>
<sequence>MDTGLLTARKTISLASFAVESLRSSSSSEAQLAGVLLLDNLLSQETNSSQDLKDHQLQRSTVHVDWHARLVGYIRLFAARVNAKLAGSIRVALFPGTVKLVSSLLDAGNQPPRQQESLLNHAQVTAACLTNGETVVGNQPLGQGPSTETTSGTAGLTWIHRYWQRMKERWSIPEDLPLTHEDSLPVLGMQIAVTCSSLNFLRRLATTGEKIGVALRQELWKNNFLLNNLIDILEDSRSSSELLEPVMDIIGGLALDKRAGASLGVPKLLHAFLGRDGASDTYYVESLRTTAGEALANLAIWGTANCSAILAEPGYEVIKDLRNFLCEDNYRNVAASLLQNICAHCRDKMRHQGAREHLSSALPEVMENIMSAKGRELESLIGLASQMSDIIPESFLHELESHINAAVLSQNLVCTLNSNKKPNPECPRMRRVVIETVISFVKSCPRYAIIFRDAGMMEALSKVERTPSNVEKYRVFYGNFGVSGERHFSARPSG</sequence>
<feature type="non-terminal residue" evidence="1">
    <location>
        <position position="1"/>
    </location>
</feature>
<dbReference type="PANTHER" id="PTHR33115">
    <property type="entry name" value="ARM REPEAT SUPERFAMILY PROTEIN"/>
    <property type="match status" value="1"/>
</dbReference>
<dbReference type="InterPro" id="IPR016024">
    <property type="entry name" value="ARM-type_fold"/>
</dbReference>
<dbReference type="Proteomes" id="UP000324897">
    <property type="component" value="Unassembled WGS sequence"/>
</dbReference>
<name>A0A5J9VDU2_9POAL</name>
<dbReference type="Gene3D" id="1.25.10.10">
    <property type="entry name" value="Leucine-rich Repeat Variant"/>
    <property type="match status" value="1"/>
</dbReference>
<dbReference type="SUPFAM" id="SSF48371">
    <property type="entry name" value="ARM repeat"/>
    <property type="match status" value="1"/>
</dbReference>
<dbReference type="OrthoDB" id="682874at2759"/>
<dbReference type="PANTHER" id="PTHR33115:SF43">
    <property type="entry name" value="BLE2 PROTEIN"/>
    <property type="match status" value="1"/>
</dbReference>
<evidence type="ECO:0000313" key="1">
    <source>
        <dbReference type="EMBL" id="TVU34223.1"/>
    </source>
</evidence>
<proteinExistence type="predicted"/>
<organism evidence="1 2">
    <name type="scientific">Eragrostis curvula</name>
    <name type="common">weeping love grass</name>
    <dbReference type="NCBI Taxonomy" id="38414"/>
    <lineage>
        <taxon>Eukaryota</taxon>
        <taxon>Viridiplantae</taxon>
        <taxon>Streptophyta</taxon>
        <taxon>Embryophyta</taxon>
        <taxon>Tracheophyta</taxon>
        <taxon>Spermatophyta</taxon>
        <taxon>Magnoliopsida</taxon>
        <taxon>Liliopsida</taxon>
        <taxon>Poales</taxon>
        <taxon>Poaceae</taxon>
        <taxon>PACMAD clade</taxon>
        <taxon>Chloridoideae</taxon>
        <taxon>Eragrostideae</taxon>
        <taxon>Eragrostidinae</taxon>
        <taxon>Eragrostis</taxon>
    </lineage>
</organism>
<dbReference type="InterPro" id="IPR011989">
    <property type="entry name" value="ARM-like"/>
</dbReference>
<dbReference type="Gramene" id="TVU34223">
    <property type="protein sequence ID" value="TVU34223"/>
    <property type="gene ID" value="EJB05_16054"/>
</dbReference>
<protein>
    <submittedName>
        <fullName evidence="1">Uncharacterized protein</fullName>
    </submittedName>
</protein>